<keyword evidence="2" id="KW-0472">Membrane</keyword>
<name>A0A072MYP7_9GAMM</name>
<evidence type="ECO:0000256" key="1">
    <source>
        <dbReference type="SAM" id="MobiDB-lite"/>
    </source>
</evidence>
<keyword evidence="2" id="KW-1133">Transmembrane helix</keyword>
<feature type="region of interest" description="Disordered" evidence="1">
    <location>
        <begin position="303"/>
        <end position="324"/>
    </location>
</feature>
<dbReference type="AlphaFoldDB" id="A0A072MYP7"/>
<gene>
    <name evidence="3" type="ORF">D777_03019</name>
</gene>
<comment type="caution">
    <text evidence="3">The sequence shown here is derived from an EMBL/GenBank/DDBJ whole genome shotgun (WGS) entry which is preliminary data.</text>
</comment>
<accession>A0A072MYP7</accession>
<evidence type="ECO:0000256" key="2">
    <source>
        <dbReference type="SAM" id="Phobius"/>
    </source>
</evidence>
<feature type="transmembrane region" description="Helical" evidence="2">
    <location>
        <begin position="251"/>
        <end position="278"/>
    </location>
</feature>
<dbReference type="InterPro" id="IPR021296">
    <property type="entry name" value="DUF2868"/>
</dbReference>
<evidence type="ECO:0000313" key="4">
    <source>
        <dbReference type="Proteomes" id="UP000035057"/>
    </source>
</evidence>
<protein>
    <submittedName>
        <fullName evidence="3">Uncharacterized protein</fullName>
    </submittedName>
</protein>
<sequence>MTNHPLRLLLEFDARCQRDKEQPPAFLHRRDRKFALICQQEGEQPTPQRWLEHMKRLSGPGSAPQASEKTLLRWQHLRTLFMLSGAVFGVIAMTGLLFYDAAQRINMTVILAFVLLQLLLALFTSVQSWVGWQPWHWLLRRLQRRSAGVDQIPGGLQPLLMAEAAHRGGICFGLTGLLTLLLMVVIQDLAFGWSTTINTAASGYHHLLLVVATPWSWFWPDAVPTLELVEATRFYRVNGGSEIAPKAWGQWWPFVAMLWTFWVLVPRLLLAALANWLVRRRAQQALERHPGLQALLYRMETPTLDTGNEHNDADDLPDTRTRSDLQPLPDSHILLCWAGAGAPELPAGLAGTRNLILRAGGSATLRDDHRAIEQIGTELARDAEPAVLIITRSWEPPTGELQDFLESALELWPETTRVALVPLAQHADSEPAPHLLNPWLRFAERLGEARISVSVPQLSWQEPYGLEEPSS</sequence>
<feature type="transmembrane region" description="Helical" evidence="2">
    <location>
        <begin position="111"/>
        <end position="132"/>
    </location>
</feature>
<dbReference type="STRING" id="1137280.D777_03019"/>
<dbReference type="Pfam" id="PF11067">
    <property type="entry name" value="DUF2868"/>
    <property type="match status" value="1"/>
</dbReference>
<feature type="transmembrane region" description="Helical" evidence="2">
    <location>
        <begin position="197"/>
        <end position="218"/>
    </location>
</feature>
<dbReference type="OrthoDB" id="7056210at2"/>
<organism evidence="3 4">
    <name type="scientific">Marinobacter nitratireducens</name>
    <dbReference type="NCBI Taxonomy" id="1137280"/>
    <lineage>
        <taxon>Bacteria</taxon>
        <taxon>Pseudomonadati</taxon>
        <taxon>Pseudomonadota</taxon>
        <taxon>Gammaproteobacteria</taxon>
        <taxon>Pseudomonadales</taxon>
        <taxon>Marinobacteraceae</taxon>
        <taxon>Marinobacter</taxon>
    </lineage>
</organism>
<dbReference type="PATRIC" id="fig|1137280.3.peg.2836"/>
<feature type="transmembrane region" description="Helical" evidence="2">
    <location>
        <begin position="80"/>
        <end position="99"/>
    </location>
</feature>
<feature type="compositionally biased region" description="Basic and acidic residues" evidence="1">
    <location>
        <begin position="307"/>
        <end position="323"/>
    </location>
</feature>
<keyword evidence="4" id="KW-1185">Reference proteome</keyword>
<feature type="transmembrane region" description="Helical" evidence="2">
    <location>
        <begin position="164"/>
        <end position="185"/>
    </location>
</feature>
<reference evidence="3 4" key="1">
    <citation type="submission" date="2012-12" db="EMBL/GenBank/DDBJ databases">
        <title>Genome assembly of Marinobacter sp. AK21.</title>
        <authorList>
            <person name="Khatri I."/>
            <person name="Kumar R."/>
            <person name="Vaidya B."/>
            <person name="Subramanian S."/>
            <person name="Pinnaka A."/>
        </authorList>
    </citation>
    <scope>NUCLEOTIDE SEQUENCE [LARGE SCALE GENOMIC DNA]</scope>
    <source>
        <strain evidence="3 4">AK21</strain>
    </source>
</reference>
<dbReference type="Proteomes" id="UP000035057">
    <property type="component" value="Unassembled WGS sequence"/>
</dbReference>
<dbReference type="RefSeq" id="WP_036133459.1">
    <property type="nucleotide sequence ID" value="NZ_ANIE01000009.1"/>
</dbReference>
<dbReference type="EMBL" id="ANIE01000009">
    <property type="protein sequence ID" value="KEF29843.1"/>
    <property type="molecule type" value="Genomic_DNA"/>
</dbReference>
<proteinExistence type="predicted"/>
<evidence type="ECO:0000313" key="3">
    <source>
        <dbReference type="EMBL" id="KEF29843.1"/>
    </source>
</evidence>
<keyword evidence="2" id="KW-0812">Transmembrane</keyword>